<keyword evidence="3" id="KW-1185">Reference proteome</keyword>
<proteinExistence type="predicted"/>
<protein>
    <submittedName>
        <fullName evidence="2">Uncharacterized protein</fullName>
    </submittedName>
</protein>
<name>A0A940WDR7_9ACTN</name>
<evidence type="ECO:0000313" key="3">
    <source>
        <dbReference type="Proteomes" id="UP000674234"/>
    </source>
</evidence>
<reference evidence="2" key="1">
    <citation type="submission" date="2021-02" db="EMBL/GenBank/DDBJ databases">
        <title>Draft genome sequence of Microbispora sp. RL4-1S isolated from rice leaves in Thailand.</title>
        <authorList>
            <person name="Muangham S."/>
            <person name="Duangmal K."/>
        </authorList>
    </citation>
    <scope>NUCLEOTIDE SEQUENCE</scope>
    <source>
        <strain evidence="2">RL4-1S</strain>
    </source>
</reference>
<feature type="compositionally biased region" description="Basic and acidic residues" evidence="1">
    <location>
        <begin position="65"/>
        <end position="78"/>
    </location>
</feature>
<dbReference type="EMBL" id="JAFCNB010000003">
    <property type="protein sequence ID" value="MBP2703655.1"/>
    <property type="molecule type" value="Genomic_DNA"/>
</dbReference>
<dbReference type="AlphaFoldDB" id="A0A940WDR7"/>
<comment type="caution">
    <text evidence="2">The sequence shown here is derived from an EMBL/GenBank/DDBJ whole genome shotgun (WGS) entry which is preliminary data.</text>
</comment>
<evidence type="ECO:0000256" key="1">
    <source>
        <dbReference type="SAM" id="MobiDB-lite"/>
    </source>
</evidence>
<sequence>MNARVRLVQGCMKEFGFTGFRTREVANDPPPLVTGRRFLYVPPAEAARFGYGIDPARAKDFDKPKDTLETTVSPDERSVLSGGGATRYQGRTVAPGGCVGAADGVLQKNAPKADRLLPWQLMGQAADLAARDERVKKPVAAWAACMKGRGYDYAMPVDAWEDPRWRPARTAAGASAEEKKAAVADMECKDQVGYVEDLVSVQNSYEEDLIRQHADELSAIQRNRETLKRNADTVMNGGHP</sequence>
<gene>
    <name evidence="2" type="ORF">JOL79_07555</name>
</gene>
<organism evidence="2 3">
    <name type="scientific">Microbispora oryzae</name>
    <dbReference type="NCBI Taxonomy" id="2806554"/>
    <lineage>
        <taxon>Bacteria</taxon>
        <taxon>Bacillati</taxon>
        <taxon>Actinomycetota</taxon>
        <taxon>Actinomycetes</taxon>
        <taxon>Streptosporangiales</taxon>
        <taxon>Streptosporangiaceae</taxon>
        <taxon>Microbispora</taxon>
    </lineage>
</organism>
<feature type="region of interest" description="Disordered" evidence="1">
    <location>
        <begin position="65"/>
        <end position="86"/>
    </location>
</feature>
<dbReference type="Proteomes" id="UP000674234">
    <property type="component" value="Unassembled WGS sequence"/>
</dbReference>
<evidence type="ECO:0000313" key="2">
    <source>
        <dbReference type="EMBL" id="MBP2703655.1"/>
    </source>
</evidence>
<accession>A0A940WDR7</accession>